<dbReference type="GeneTree" id="ENSGT00940000171010"/>
<feature type="domain" description="Kinesin motor" evidence="5">
    <location>
        <begin position="1"/>
        <end position="168"/>
    </location>
</feature>
<keyword evidence="1" id="KW-0547">Nucleotide-binding</keyword>
<feature type="coiled-coil region" evidence="4">
    <location>
        <begin position="350"/>
        <end position="423"/>
    </location>
</feature>
<organism evidence="6 7">
    <name type="scientific">Lepisosteus oculatus</name>
    <name type="common">Spotted gar</name>
    <dbReference type="NCBI Taxonomy" id="7918"/>
    <lineage>
        <taxon>Eukaryota</taxon>
        <taxon>Metazoa</taxon>
        <taxon>Chordata</taxon>
        <taxon>Craniata</taxon>
        <taxon>Vertebrata</taxon>
        <taxon>Euteleostomi</taxon>
        <taxon>Actinopterygii</taxon>
        <taxon>Neopterygii</taxon>
        <taxon>Holostei</taxon>
        <taxon>Semionotiformes</taxon>
        <taxon>Lepisosteidae</taxon>
        <taxon>Lepisosteus</taxon>
    </lineage>
</organism>
<dbReference type="PROSITE" id="PS50067">
    <property type="entry name" value="KINESIN_MOTOR_2"/>
    <property type="match status" value="1"/>
</dbReference>
<proteinExistence type="inferred from homology"/>
<dbReference type="Proteomes" id="UP000018468">
    <property type="component" value="Linkage group LG6"/>
</dbReference>
<dbReference type="Bgee" id="ENSLOCG00000011019">
    <property type="expression patterns" value="Expressed in heart and 5 other cell types or tissues"/>
</dbReference>
<dbReference type="eggNOG" id="KOG0244">
    <property type="taxonomic scope" value="Eukaryota"/>
</dbReference>
<dbReference type="GO" id="GO:0005524">
    <property type="term" value="F:ATP binding"/>
    <property type="evidence" value="ECO:0007669"/>
    <property type="project" value="UniProtKB-KW"/>
</dbReference>
<dbReference type="InterPro" id="IPR027417">
    <property type="entry name" value="P-loop_NTPase"/>
</dbReference>
<evidence type="ECO:0000256" key="4">
    <source>
        <dbReference type="SAM" id="Coils"/>
    </source>
</evidence>
<dbReference type="AlphaFoldDB" id="W5MYS4"/>
<evidence type="ECO:0000256" key="3">
    <source>
        <dbReference type="PROSITE-ProRule" id="PRU00283"/>
    </source>
</evidence>
<comment type="caution">
    <text evidence="3">Lacks conserved residue(s) required for the propagation of feature annotation.</text>
</comment>
<dbReference type="EMBL" id="AHAT01005334">
    <property type="status" value="NOT_ANNOTATED_CDS"/>
    <property type="molecule type" value="Genomic_DNA"/>
</dbReference>
<name>W5MYS4_LEPOC</name>
<dbReference type="PANTHER" id="PTHR40710">
    <property type="entry name" value="RIKEN CDNA E230025N22 GENE"/>
    <property type="match status" value="1"/>
</dbReference>
<dbReference type="InParanoid" id="W5MYS4"/>
<evidence type="ECO:0000313" key="7">
    <source>
        <dbReference type="Proteomes" id="UP000018468"/>
    </source>
</evidence>
<keyword evidence="4" id="KW-0175">Coiled coil</keyword>
<sequence>KLYPELLLPLVPLVVSGYSGNVLVAGTHRSGKENILCGQVIVRQLIEDFFNELNKMTDGEWFTTVSFVQFYPDDTAVDLLYPQNRDLKPVTHPVLGIVIDNVCEIVVQTPGDAWKLYDEGRETQKATTGNLISRCSSLYSISAEKRLRSDSECAEYSLSRLQVFDLAGGAFRNDLNGISPLLKVLDQSESRSTPSDSLLPVVLTSALHGNCYNVIILLRTMAPGSLVDEETPWALELAHRVRGLTTRVSPGHWSPQRTTHRLRTVIRELRNSIVLQGESGDDETRELAGLIKTLQVVKNQDWEKKREKSKENEEKRKKEHVSLKLLKIDDNLMEQSAKTYRYAFVFICDKKEEIIYLRDIQEKIRQLQEQLKKEMEEHLRGNLTSTTDGKVTVDKNQERVGRIQELREAIREEQRKRKNADQGFSSSQKQEISSKFQNVVANYSCDKMSDAELEYSQALNRRRRLKEEHGDLIHKELLKMEQELEAEKVTEPACKSMSPEGCCLCHVQDEGQAVEVQRLDREREILVLQLEALRREKAEAEKDLEAYHHRRIQEMDSLQAESLQVFRAFREVFEDQVETLEKRYRGLLLEVIQDAVYLSTRNQELEAENKQLEHELVSSSCLMCPHTESSLC</sequence>
<evidence type="ECO:0000256" key="2">
    <source>
        <dbReference type="ARBA" id="ARBA00022840"/>
    </source>
</evidence>
<dbReference type="OMA" id="LQVFQAW"/>
<dbReference type="GO" id="GO:0003777">
    <property type="term" value="F:microtubule motor activity"/>
    <property type="evidence" value="ECO:0007669"/>
    <property type="project" value="InterPro"/>
</dbReference>
<dbReference type="InterPro" id="IPR001752">
    <property type="entry name" value="Kinesin_motor_dom"/>
</dbReference>
<dbReference type="SUPFAM" id="SSF52540">
    <property type="entry name" value="P-loop containing nucleoside triphosphate hydrolases"/>
    <property type="match status" value="1"/>
</dbReference>
<evidence type="ECO:0000313" key="6">
    <source>
        <dbReference type="Ensembl" id="ENSLOCP00000013533.1"/>
    </source>
</evidence>
<accession>W5MYS4</accession>
<dbReference type="STRING" id="7918.ENSLOCP00000013533"/>
<dbReference type="PANTHER" id="PTHR40710:SF1">
    <property type="entry name" value="RIKEN CDNA E230025N22 GENE"/>
    <property type="match status" value="1"/>
</dbReference>
<dbReference type="Gene3D" id="3.40.850.10">
    <property type="entry name" value="Kinesin motor domain"/>
    <property type="match status" value="1"/>
</dbReference>
<protein>
    <recommendedName>
        <fullName evidence="5">Kinesin motor domain-containing protein</fullName>
    </recommendedName>
</protein>
<reference evidence="6" key="3">
    <citation type="submission" date="2025-09" db="UniProtKB">
        <authorList>
            <consortium name="Ensembl"/>
        </authorList>
    </citation>
    <scope>IDENTIFICATION</scope>
</reference>
<dbReference type="Ensembl" id="ENSLOCT00000013562.1">
    <property type="protein sequence ID" value="ENSLOCP00000013533.1"/>
    <property type="gene ID" value="ENSLOCG00000011019.1"/>
</dbReference>
<evidence type="ECO:0000259" key="5">
    <source>
        <dbReference type="PROSITE" id="PS50067"/>
    </source>
</evidence>
<comment type="similarity">
    <text evidence="3">Belongs to the TRAFAC class myosin-kinesin ATPase superfamily. Kinesin family.</text>
</comment>
<dbReference type="GO" id="GO:0007018">
    <property type="term" value="P:microtubule-based movement"/>
    <property type="evidence" value="ECO:0007669"/>
    <property type="project" value="InterPro"/>
</dbReference>
<reference evidence="6" key="2">
    <citation type="submission" date="2025-08" db="UniProtKB">
        <authorList>
            <consortium name="Ensembl"/>
        </authorList>
    </citation>
    <scope>IDENTIFICATION</scope>
</reference>
<keyword evidence="2" id="KW-0067">ATP-binding</keyword>
<reference evidence="7" key="1">
    <citation type="submission" date="2011-12" db="EMBL/GenBank/DDBJ databases">
        <title>The Draft Genome of Lepisosteus oculatus.</title>
        <authorList>
            <consortium name="The Broad Institute Genome Assembly &amp; Analysis Group"/>
            <consortium name="Computational R&amp;D Group"/>
            <consortium name="and Sequencing Platform"/>
            <person name="Di Palma F."/>
            <person name="Alfoldi J."/>
            <person name="Johnson J."/>
            <person name="Berlin A."/>
            <person name="Gnerre S."/>
            <person name="Jaffe D."/>
            <person name="MacCallum I."/>
            <person name="Young S."/>
            <person name="Walker B.J."/>
            <person name="Lander E.S."/>
            <person name="Lindblad-Toh K."/>
        </authorList>
    </citation>
    <scope>NUCLEOTIDE SEQUENCE [LARGE SCALE GENOMIC DNA]</scope>
</reference>
<dbReference type="GO" id="GO:0008017">
    <property type="term" value="F:microtubule binding"/>
    <property type="evidence" value="ECO:0007669"/>
    <property type="project" value="InterPro"/>
</dbReference>
<dbReference type="HOGENOM" id="CLU_392942_0_0_1"/>
<feature type="coiled-coil region" evidence="4">
    <location>
        <begin position="516"/>
        <end position="622"/>
    </location>
</feature>
<evidence type="ECO:0000256" key="1">
    <source>
        <dbReference type="ARBA" id="ARBA00022741"/>
    </source>
</evidence>
<keyword evidence="7" id="KW-1185">Reference proteome</keyword>
<dbReference type="InterPro" id="IPR036961">
    <property type="entry name" value="Kinesin_motor_dom_sf"/>
</dbReference>